<keyword evidence="4" id="KW-0460">Magnesium</keyword>
<feature type="binding site" evidence="3">
    <location>
        <begin position="17"/>
        <end position="24"/>
    </location>
    <ligand>
        <name>GTP</name>
        <dbReference type="ChEBI" id="CHEBI:37565"/>
    </ligand>
</feature>
<name>A0A673B716_9TELE</name>
<evidence type="ECO:0000313" key="5">
    <source>
        <dbReference type="Ensembl" id="ENSSORP00005037124.1"/>
    </source>
</evidence>
<organism evidence="5 6">
    <name type="scientific">Sphaeramia orbicularis</name>
    <name type="common">orbiculate cardinalfish</name>
    <dbReference type="NCBI Taxonomy" id="375764"/>
    <lineage>
        <taxon>Eukaryota</taxon>
        <taxon>Metazoa</taxon>
        <taxon>Chordata</taxon>
        <taxon>Craniata</taxon>
        <taxon>Vertebrata</taxon>
        <taxon>Euteleostomi</taxon>
        <taxon>Actinopterygii</taxon>
        <taxon>Neopterygii</taxon>
        <taxon>Teleostei</taxon>
        <taxon>Neoteleostei</taxon>
        <taxon>Acanthomorphata</taxon>
        <taxon>Gobiaria</taxon>
        <taxon>Kurtiformes</taxon>
        <taxon>Apogonoidei</taxon>
        <taxon>Apogonidae</taxon>
        <taxon>Apogoninae</taxon>
        <taxon>Sphaeramia</taxon>
    </lineage>
</organism>
<dbReference type="InterPro" id="IPR006689">
    <property type="entry name" value="Small_GTPase_ARF/SAR"/>
</dbReference>
<dbReference type="GO" id="GO:0046872">
    <property type="term" value="F:metal ion binding"/>
    <property type="evidence" value="ECO:0007669"/>
    <property type="project" value="UniProtKB-KW"/>
</dbReference>
<keyword evidence="4" id="KW-0479">Metal-binding</keyword>
<reference evidence="5" key="1">
    <citation type="submission" date="2019-06" db="EMBL/GenBank/DDBJ databases">
        <authorList>
            <consortium name="Wellcome Sanger Institute Data Sharing"/>
        </authorList>
    </citation>
    <scope>NUCLEOTIDE SEQUENCE [LARGE SCALE GENOMIC DNA]</scope>
</reference>
<dbReference type="AlphaFoldDB" id="A0A673B716"/>
<evidence type="ECO:0000256" key="1">
    <source>
        <dbReference type="ARBA" id="ARBA00022741"/>
    </source>
</evidence>
<reference evidence="5" key="3">
    <citation type="submission" date="2025-09" db="UniProtKB">
        <authorList>
            <consortium name="Ensembl"/>
        </authorList>
    </citation>
    <scope>IDENTIFICATION</scope>
</reference>
<dbReference type="Pfam" id="PF00025">
    <property type="entry name" value="Arf"/>
    <property type="match status" value="1"/>
</dbReference>
<evidence type="ECO:0000256" key="4">
    <source>
        <dbReference type="PIRSR" id="PIRSR606689-2"/>
    </source>
</evidence>
<keyword evidence="1 3" id="KW-0547">Nucleotide-binding</keyword>
<dbReference type="Gene3D" id="3.40.50.300">
    <property type="entry name" value="P-loop containing nucleotide triphosphate hydrolases"/>
    <property type="match status" value="1"/>
</dbReference>
<accession>A0A673B716</accession>
<proteinExistence type="predicted"/>
<dbReference type="InParanoid" id="A0A673B716"/>
<evidence type="ECO:0000313" key="6">
    <source>
        <dbReference type="Proteomes" id="UP000472271"/>
    </source>
</evidence>
<dbReference type="GO" id="GO:0003924">
    <property type="term" value="F:GTPase activity"/>
    <property type="evidence" value="ECO:0007669"/>
    <property type="project" value="InterPro"/>
</dbReference>
<evidence type="ECO:0000256" key="2">
    <source>
        <dbReference type="ARBA" id="ARBA00023134"/>
    </source>
</evidence>
<keyword evidence="2 3" id="KW-0342">GTP-binding</keyword>
<dbReference type="SUPFAM" id="SSF52540">
    <property type="entry name" value="P-loop containing nucleoside triphosphate hydrolases"/>
    <property type="match status" value="1"/>
</dbReference>
<feature type="binding site" evidence="4">
    <location>
        <position position="24"/>
    </location>
    <ligand>
        <name>Mg(2+)</name>
        <dbReference type="ChEBI" id="CHEBI:18420"/>
    </ligand>
</feature>
<sequence>MGQRGSKLPEARIVLLGLDNAGKSTLLYKLKHNACVRTVPTIVLNTSVLKRSDTS</sequence>
<dbReference type="Ensembl" id="ENSSORT00005038097.1">
    <property type="protein sequence ID" value="ENSSORP00005037124.1"/>
    <property type="gene ID" value="ENSSORG00005017442.1"/>
</dbReference>
<evidence type="ECO:0000256" key="3">
    <source>
        <dbReference type="PIRSR" id="PIRSR606689-1"/>
    </source>
</evidence>
<dbReference type="Proteomes" id="UP000472271">
    <property type="component" value="Chromosome 17"/>
</dbReference>
<dbReference type="InterPro" id="IPR027417">
    <property type="entry name" value="P-loop_NTPase"/>
</dbReference>
<protein>
    <submittedName>
        <fullName evidence="5">Uncharacterized protein</fullName>
    </submittedName>
</protein>
<keyword evidence="6" id="KW-1185">Reference proteome</keyword>
<reference evidence="5" key="2">
    <citation type="submission" date="2025-08" db="UniProtKB">
        <authorList>
            <consortium name="Ensembl"/>
        </authorList>
    </citation>
    <scope>IDENTIFICATION</scope>
</reference>
<feature type="binding site" evidence="4">
    <location>
        <position position="41"/>
    </location>
    <ligand>
        <name>Mg(2+)</name>
        <dbReference type="ChEBI" id="CHEBI:18420"/>
    </ligand>
</feature>
<dbReference type="GO" id="GO:0005525">
    <property type="term" value="F:GTP binding"/>
    <property type="evidence" value="ECO:0007669"/>
    <property type="project" value="UniProtKB-KW"/>
</dbReference>